<sequence>MKTTPLHALALSIALQWAGTVQAQNSSDDADPLKETADRHMACLQAAPPTTLEASTAGEGTEQLLRARLIFSAGQVEPSVEWLWKASELAAAQLEPHLRRYRMPCLQDGEAPKAVVQEFWLKPATGRLESGAIWRTRWGAPDSAGCYRRPNTPLDGSRLPDGSAHALVFFRFPGDSEEPEVRVAHYTGSETFAEAVRKQVRRYRRCSNGGTPSNSWHEQLFKLNGGAAKAKPLSLAEFLGFAEGVEGSRAHFDFGSMGCPFQVSWTLWQPARRNTAWSAEADSANDAQRHVFLSWLGGLQLRLSSRIESAMFGEVFKIGVPCGVLDLRQPAAG</sequence>
<keyword evidence="1" id="KW-0732">Signal</keyword>
<evidence type="ECO:0000256" key="1">
    <source>
        <dbReference type="SAM" id="SignalP"/>
    </source>
</evidence>
<dbReference type="RefSeq" id="WP_290357095.1">
    <property type="nucleotide sequence ID" value="NZ_JAUHHC010000001.1"/>
</dbReference>
<dbReference type="EMBL" id="JAUHHC010000001">
    <property type="protein sequence ID" value="MDN3918766.1"/>
    <property type="molecule type" value="Genomic_DNA"/>
</dbReference>
<dbReference type="Proteomes" id="UP001228044">
    <property type="component" value="Unassembled WGS sequence"/>
</dbReference>
<feature type="chain" id="PRO_5046744468" evidence="1">
    <location>
        <begin position="24"/>
        <end position="333"/>
    </location>
</feature>
<reference evidence="2 3" key="1">
    <citation type="submission" date="2023-06" db="EMBL/GenBank/DDBJ databases">
        <title>Pelomonas sp. PFR6 16S ribosomal RNA gene Genome sequencing and assembly.</title>
        <authorList>
            <person name="Woo H."/>
        </authorList>
    </citation>
    <scope>NUCLEOTIDE SEQUENCE [LARGE SCALE GENOMIC DNA]</scope>
    <source>
        <strain evidence="2 3">PFR6</strain>
    </source>
</reference>
<comment type="caution">
    <text evidence="2">The sequence shown here is derived from an EMBL/GenBank/DDBJ whole genome shotgun (WGS) entry which is preliminary data.</text>
</comment>
<accession>A0ABT8DRL3</accession>
<feature type="signal peptide" evidence="1">
    <location>
        <begin position="1"/>
        <end position="23"/>
    </location>
</feature>
<protein>
    <submittedName>
        <fullName evidence="2">Uncharacterized protein</fullName>
    </submittedName>
</protein>
<gene>
    <name evidence="2" type="ORF">QWJ38_00620</name>
</gene>
<keyword evidence="3" id="KW-1185">Reference proteome</keyword>
<name>A0ABT8DRL3_9BURK</name>
<organism evidence="2 3">
    <name type="scientific">Roseateles violae</name>
    <dbReference type="NCBI Taxonomy" id="3058042"/>
    <lineage>
        <taxon>Bacteria</taxon>
        <taxon>Pseudomonadati</taxon>
        <taxon>Pseudomonadota</taxon>
        <taxon>Betaproteobacteria</taxon>
        <taxon>Burkholderiales</taxon>
        <taxon>Sphaerotilaceae</taxon>
        <taxon>Roseateles</taxon>
    </lineage>
</organism>
<evidence type="ECO:0000313" key="2">
    <source>
        <dbReference type="EMBL" id="MDN3918766.1"/>
    </source>
</evidence>
<proteinExistence type="predicted"/>
<evidence type="ECO:0000313" key="3">
    <source>
        <dbReference type="Proteomes" id="UP001228044"/>
    </source>
</evidence>